<evidence type="ECO:0000313" key="5">
    <source>
        <dbReference type="Proteomes" id="UP001300261"/>
    </source>
</evidence>
<sequence length="71" mass="7610">MMQSDTRIGHIVRLGGGIADIRYDGQLPAISNRLVTLTDPEIVIEVASLPGNGIARRLVMNPSPELRIGCA</sequence>
<reference evidence="4 5" key="1">
    <citation type="journal article" date="2016" name="Int. J. Syst. Evol. Microbiol.">
        <title>Labrenzia salina sp. nov., isolated from the rhizosphere of the halophyte Arthrocnemum macrostachyum.</title>
        <authorList>
            <person name="Camacho M."/>
            <person name="Redondo-Gomez S."/>
            <person name="Rodriguez-Llorente I."/>
            <person name="Rohde M."/>
            <person name="Sproer C."/>
            <person name="Schumann P."/>
            <person name="Klenk H.P."/>
            <person name="Montero-Calasanz M.D.C."/>
        </authorList>
    </citation>
    <scope>NUCLEOTIDE SEQUENCE [LARGE SCALE GENOMIC DNA]</scope>
    <source>
        <strain evidence="4 5">DSM 29163</strain>
    </source>
</reference>
<comment type="caution">
    <text evidence="4">The sequence shown here is derived from an EMBL/GenBank/DDBJ whole genome shotgun (WGS) entry which is preliminary data.</text>
</comment>
<dbReference type="Proteomes" id="UP001300261">
    <property type="component" value="Unassembled WGS sequence"/>
</dbReference>
<protein>
    <submittedName>
        <fullName evidence="4">Uncharacterized protein</fullName>
    </submittedName>
</protein>
<name>A0ABT3QVH8_9HYPH</name>
<evidence type="ECO:0000256" key="1">
    <source>
        <dbReference type="ARBA" id="ARBA00008936"/>
    </source>
</evidence>
<evidence type="ECO:0000256" key="2">
    <source>
        <dbReference type="ARBA" id="ARBA00022448"/>
    </source>
</evidence>
<evidence type="ECO:0000256" key="3">
    <source>
        <dbReference type="ARBA" id="ARBA00023310"/>
    </source>
</evidence>
<dbReference type="RefSeq" id="WP_265960626.1">
    <property type="nucleotide sequence ID" value="NZ_JAPEVI010000001.1"/>
</dbReference>
<organism evidence="4 5">
    <name type="scientific">Roseibium salinum</name>
    <dbReference type="NCBI Taxonomy" id="1604349"/>
    <lineage>
        <taxon>Bacteria</taxon>
        <taxon>Pseudomonadati</taxon>
        <taxon>Pseudomonadota</taxon>
        <taxon>Alphaproteobacteria</taxon>
        <taxon>Hyphomicrobiales</taxon>
        <taxon>Stappiaceae</taxon>
        <taxon>Roseibium</taxon>
    </lineage>
</organism>
<accession>A0ABT3QVH8</accession>
<gene>
    <name evidence="4" type="ORF">ON753_00705</name>
</gene>
<dbReference type="SUPFAM" id="SSF50615">
    <property type="entry name" value="N-terminal domain of alpha and beta subunits of F1 ATP synthase"/>
    <property type="match status" value="1"/>
</dbReference>
<evidence type="ECO:0000313" key="4">
    <source>
        <dbReference type="EMBL" id="MCX2720930.1"/>
    </source>
</evidence>
<dbReference type="Gene3D" id="2.40.10.170">
    <property type="match status" value="1"/>
</dbReference>
<dbReference type="EMBL" id="JAPEVI010000001">
    <property type="protein sequence ID" value="MCX2720930.1"/>
    <property type="molecule type" value="Genomic_DNA"/>
</dbReference>
<dbReference type="InterPro" id="IPR036121">
    <property type="entry name" value="ATPase_F1/V1/A1_a/bsu_N_sf"/>
</dbReference>
<proteinExistence type="inferred from homology"/>
<keyword evidence="5" id="KW-1185">Reference proteome</keyword>
<comment type="similarity">
    <text evidence="1">Belongs to the ATPase alpha/beta chains family.</text>
</comment>
<keyword evidence="3" id="KW-0066">ATP synthesis</keyword>
<keyword evidence="2" id="KW-0813">Transport</keyword>